<accession>A3IX19</accession>
<keyword evidence="1" id="KW-1133">Transmembrane helix</keyword>
<feature type="transmembrane region" description="Helical" evidence="1">
    <location>
        <begin position="130"/>
        <end position="150"/>
    </location>
</feature>
<reference evidence="2 3" key="1">
    <citation type="submission" date="2007-03" db="EMBL/GenBank/DDBJ databases">
        <authorList>
            <person name="Stal L."/>
            <person name="Ferriera S."/>
            <person name="Johnson J."/>
            <person name="Kravitz S."/>
            <person name="Beeson K."/>
            <person name="Sutton G."/>
            <person name="Rogers Y.-H."/>
            <person name="Friedman R."/>
            <person name="Frazier M."/>
            <person name="Venter J.C."/>
        </authorList>
    </citation>
    <scope>NUCLEOTIDE SEQUENCE [LARGE SCALE GENOMIC DNA]</scope>
    <source>
        <strain evidence="2 3">CCY0110</strain>
    </source>
</reference>
<comment type="caution">
    <text evidence="2">The sequence shown here is derived from an EMBL/GenBank/DDBJ whole genome shotgun (WGS) entry which is preliminary data.</text>
</comment>
<dbReference type="RefSeq" id="WP_008277923.1">
    <property type="nucleotide sequence ID" value="NZ_AAXW01000059.1"/>
</dbReference>
<keyword evidence="1" id="KW-0812">Transmembrane</keyword>
<proteinExistence type="predicted"/>
<evidence type="ECO:0008006" key="4">
    <source>
        <dbReference type="Google" id="ProtNLM"/>
    </source>
</evidence>
<feature type="transmembrane region" description="Helical" evidence="1">
    <location>
        <begin position="188"/>
        <end position="206"/>
    </location>
</feature>
<evidence type="ECO:0000256" key="1">
    <source>
        <dbReference type="SAM" id="Phobius"/>
    </source>
</evidence>
<feature type="transmembrane region" description="Helical" evidence="1">
    <location>
        <begin position="91"/>
        <end position="110"/>
    </location>
</feature>
<dbReference type="Pfam" id="PF06197">
    <property type="entry name" value="DUF998"/>
    <property type="match status" value="1"/>
</dbReference>
<feature type="transmembrane region" description="Helical" evidence="1">
    <location>
        <begin position="20"/>
        <end position="43"/>
    </location>
</feature>
<keyword evidence="1" id="KW-0472">Membrane</keyword>
<evidence type="ECO:0000313" key="3">
    <source>
        <dbReference type="Proteomes" id="UP000003781"/>
    </source>
</evidence>
<dbReference type="eggNOG" id="ENOG5030MMB">
    <property type="taxonomic scope" value="Bacteria"/>
</dbReference>
<name>A3IX19_9CHRO</name>
<evidence type="ECO:0000313" key="2">
    <source>
        <dbReference type="EMBL" id="EAZ88961.1"/>
    </source>
</evidence>
<dbReference type="Proteomes" id="UP000003781">
    <property type="component" value="Unassembled WGS sequence"/>
</dbReference>
<protein>
    <recommendedName>
        <fullName evidence="4">DUF998 domain-containing protein</fullName>
    </recommendedName>
</protein>
<sequence>MDKQNFHSSSDRSSRIFFQICGIVGIASNLIVVLTDFIGIIVVDSYNPIKQTISNLAIGDYAWIQDIGLNLYGIGLIVCAIALWRWNLGDWRWQLGATLLFFLGIDILIISEHDQYAKLPNSSGFSVHLYAVYVLGLIFPLICFLLSFGFRKISRRWQYFSLAIAVVWLIFAPPFFQISTAFNGLYERFVALILLCWTTAISWLIFHREN</sequence>
<gene>
    <name evidence="2" type="ORF">CY0110_10957</name>
</gene>
<organism evidence="2 3">
    <name type="scientific">Crocosphaera chwakensis CCY0110</name>
    <dbReference type="NCBI Taxonomy" id="391612"/>
    <lineage>
        <taxon>Bacteria</taxon>
        <taxon>Bacillati</taxon>
        <taxon>Cyanobacteriota</taxon>
        <taxon>Cyanophyceae</taxon>
        <taxon>Oscillatoriophycideae</taxon>
        <taxon>Chroococcales</taxon>
        <taxon>Aphanothecaceae</taxon>
        <taxon>Crocosphaera</taxon>
        <taxon>Crocosphaera chwakensis</taxon>
    </lineage>
</organism>
<dbReference type="InterPro" id="IPR009339">
    <property type="entry name" value="DUF998"/>
</dbReference>
<keyword evidence="3" id="KW-1185">Reference proteome</keyword>
<dbReference type="EMBL" id="AAXW01000059">
    <property type="protein sequence ID" value="EAZ88961.1"/>
    <property type="molecule type" value="Genomic_DNA"/>
</dbReference>
<dbReference type="AlphaFoldDB" id="A3IX19"/>
<dbReference type="OrthoDB" id="581705at2"/>
<feature type="transmembrane region" description="Helical" evidence="1">
    <location>
        <begin position="157"/>
        <end position="176"/>
    </location>
</feature>
<feature type="transmembrane region" description="Helical" evidence="1">
    <location>
        <begin position="63"/>
        <end position="84"/>
    </location>
</feature>